<dbReference type="EMBL" id="MLJW01000212">
    <property type="protein sequence ID" value="OIQ93221.1"/>
    <property type="molecule type" value="Genomic_DNA"/>
</dbReference>
<protein>
    <submittedName>
        <fullName evidence="2">Uncharacterized protein</fullName>
    </submittedName>
</protein>
<keyword evidence="1" id="KW-1133">Transmembrane helix</keyword>
<dbReference type="AlphaFoldDB" id="A0A1J5RYM1"/>
<reference evidence="2" key="1">
    <citation type="submission" date="2016-10" db="EMBL/GenBank/DDBJ databases">
        <title>Sequence of Gallionella enrichment culture.</title>
        <authorList>
            <person name="Poehlein A."/>
            <person name="Muehling M."/>
            <person name="Daniel R."/>
        </authorList>
    </citation>
    <scope>NUCLEOTIDE SEQUENCE</scope>
</reference>
<sequence>MLTQQQIDDIAFYCYTRNVEYYDVQLELVDHIADIIEDLQKANPALSFSEALELAGKQFSDDEFSAIVKSKKEQLLLRFKKLWQKEFISYFTIPKITITMCLVAFVIWALQHKNLEKLPMPLLQIFNFLTVYRYSFGRSKIIKLNKEDKTLPLVVTAMLEKRNKLLIIPMSVYIFLMFRQMFELSPYPKIFYEIGLYFFPLFILIALAWTKVYVDQNILLREKYPKAFV</sequence>
<feature type="transmembrane region" description="Helical" evidence="1">
    <location>
        <begin position="120"/>
        <end position="136"/>
    </location>
</feature>
<evidence type="ECO:0000256" key="1">
    <source>
        <dbReference type="SAM" id="Phobius"/>
    </source>
</evidence>
<comment type="caution">
    <text evidence="2">The sequence shown here is derived from an EMBL/GenBank/DDBJ whole genome shotgun (WGS) entry which is preliminary data.</text>
</comment>
<evidence type="ECO:0000313" key="2">
    <source>
        <dbReference type="EMBL" id="OIQ93221.1"/>
    </source>
</evidence>
<feature type="transmembrane region" description="Helical" evidence="1">
    <location>
        <begin position="87"/>
        <end position="108"/>
    </location>
</feature>
<proteinExistence type="predicted"/>
<feature type="transmembrane region" description="Helical" evidence="1">
    <location>
        <begin position="194"/>
        <end position="214"/>
    </location>
</feature>
<accession>A0A1J5RYM1</accession>
<name>A0A1J5RYM1_9ZZZZ</name>
<keyword evidence="1" id="KW-0472">Membrane</keyword>
<gene>
    <name evidence="2" type="ORF">GALL_248360</name>
</gene>
<keyword evidence="1" id="KW-0812">Transmembrane</keyword>
<organism evidence="2">
    <name type="scientific">mine drainage metagenome</name>
    <dbReference type="NCBI Taxonomy" id="410659"/>
    <lineage>
        <taxon>unclassified sequences</taxon>
        <taxon>metagenomes</taxon>
        <taxon>ecological metagenomes</taxon>
    </lineage>
</organism>
<feature type="transmembrane region" description="Helical" evidence="1">
    <location>
        <begin position="165"/>
        <end position="182"/>
    </location>
</feature>